<evidence type="ECO:0000256" key="1">
    <source>
        <dbReference type="PROSITE-ProRule" id="PRU00285"/>
    </source>
</evidence>
<dbReference type="EMBL" id="JACCHT010000001">
    <property type="protein sequence ID" value="NYT26710.1"/>
    <property type="molecule type" value="Genomic_DNA"/>
</dbReference>
<dbReference type="InterPro" id="IPR002068">
    <property type="entry name" value="A-crystallin/Hsp20_dom"/>
</dbReference>
<dbReference type="InterPro" id="IPR008978">
    <property type="entry name" value="HSP20-like_chaperone"/>
</dbReference>
<evidence type="ECO:0000313" key="5">
    <source>
        <dbReference type="EMBL" id="NYT26710.1"/>
    </source>
</evidence>
<sequence length="162" mass="18552">MKKTLVIMTLLISTTLSAHGYSQSNLFNHSMFNDDFWHDFNRQFQQFDHQINKLKNDTYALNAHSKQYFDKGTNSYVMEIKTPNIDKGNFNISSANNRLIIKAKQNSSSNNKSSSSSFSQVVSIPKDGDTDNITAEFKEKVLKISIPKLNKPRSQIRKITIQ</sequence>
<comment type="similarity">
    <text evidence="1 2">Belongs to the small heat shock protein (HSP20) family.</text>
</comment>
<evidence type="ECO:0000259" key="4">
    <source>
        <dbReference type="PROSITE" id="PS01031"/>
    </source>
</evidence>
<gene>
    <name evidence="5" type="ORF">H0A76_01605</name>
</gene>
<evidence type="ECO:0000256" key="3">
    <source>
        <dbReference type="SAM" id="SignalP"/>
    </source>
</evidence>
<dbReference type="Proteomes" id="UP000568751">
    <property type="component" value="Unassembled WGS sequence"/>
</dbReference>
<dbReference type="SUPFAM" id="SSF49764">
    <property type="entry name" value="HSP20-like chaperones"/>
    <property type="match status" value="1"/>
</dbReference>
<organism evidence="5 6">
    <name type="scientific">Candidatus Thiodubiliella endoseptemdiera</name>
    <dbReference type="NCBI Taxonomy" id="2738886"/>
    <lineage>
        <taxon>Bacteria</taxon>
        <taxon>Pseudomonadati</taxon>
        <taxon>Pseudomonadota</taxon>
        <taxon>Gammaproteobacteria</taxon>
        <taxon>Candidatus Pseudothioglobaceae</taxon>
        <taxon>Candidatus Thiodubiliella</taxon>
    </lineage>
</organism>
<comment type="caution">
    <text evidence="5">The sequence shown here is derived from an EMBL/GenBank/DDBJ whole genome shotgun (WGS) entry which is preliminary data.</text>
</comment>
<name>A0A853F372_9GAMM</name>
<evidence type="ECO:0000313" key="6">
    <source>
        <dbReference type="Proteomes" id="UP000568751"/>
    </source>
</evidence>
<dbReference type="CDD" id="cd00298">
    <property type="entry name" value="ACD_sHsps_p23-like"/>
    <property type="match status" value="1"/>
</dbReference>
<accession>A0A853F372</accession>
<feature type="domain" description="SHSP" evidence="4">
    <location>
        <begin position="58"/>
        <end position="162"/>
    </location>
</feature>
<dbReference type="AlphaFoldDB" id="A0A853F372"/>
<dbReference type="Gene3D" id="2.60.40.790">
    <property type="match status" value="1"/>
</dbReference>
<protein>
    <submittedName>
        <fullName evidence="5">Hsp20 family protein</fullName>
    </submittedName>
</protein>
<feature type="signal peptide" evidence="3">
    <location>
        <begin position="1"/>
        <end position="18"/>
    </location>
</feature>
<dbReference type="Pfam" id="PF00011">
    <property type="entry name" value="HSP20"/>
    <property type="match status" value="1"/>
</dbReference>
<reference evidence="5 6" key="1">
    <citation type="submission" date="2020-05" db="EMBL/GenBank/DDBJ databases">
        <title>Horizontal transmission and recombination maintain forever young bacterial symbiont genomes.</title>
        <authorList>
            <person name="Russell S.L."/>
            <person name="Pepper-Tunick E."/>
            <person name="Svedberg J."/>
            <person name="Byrne A."/>
            <person name="Ruelas Castillo J."/>
            <person name="Vollmers C."/>
            <person name="Beinart R.A."/>
            <person name="Corbett-Detig R."/>
        </authorList>
    </citation>
    <scope>NUCLEOTIDE SEQUENCE [LARGE SCALE GENOMIC DNA]</scope>
    <source>
        <strain evidence="5">455</strain>
    </source>
</reference>
<dbReference type="RefSeq" id="WP_369152015.1">
    <property type="nucleotide sequence ID" value="NZ_OZ156464.1"/>
</dbReference>
<evidence type="ECO:0000256" key="2">
    <source>
        <dbReference type="RuleBase" id="RU003616"/>
    </source>
</evidence>
<keyword evidence="3" id="KW-0732">Signal</keyword>
<proteinExistence type="inferred from homology"/>
<feature type="chain" id="PRO_5032888048" evidence="3">
    <location>
        <begin position="19"/>
        <end position="162"/>
    </location>
</feature>
<dbReference type="PROSITE" id="PS01031">
    <property type="entry name" value="SHSP"/>
    <property type="match status" value="1"/>
</dbReference>